<comment type="caution">
    <text evidence="9">The sequence shown here is derived from an EMBL/GenBank/DDBJ whole genome shotgun (WGS) entry which is preliminary data.</text>
</comment>
<gene>
    <name evidence="9" type="ORF">EV193_11344</name>
</gene>
<evidence type="ECO:0000313" key="9">
    <source>
        <dbReference type="EMBL" id="RZS32203.1"/>
    </source>
</evidence>
<dbReference type="RefSeq" id="WP_130348023.1">
    <property type="nucleotide sequence ID" value="NZ_SGWQ01000013.1"/>
</dbReference>
<dbReference type="InterPro" id="IPR050953">
    <property type="entry name" value="N4_N6_ade-DNA_methylase"/>
</dbReference>
<dbReference type="GO" id="GO:0009007">
    <property type="term" value="F:site-specific DNA-methyltransferase (adenine-specific) activity"/>
    <property type="evidence" value="ECO:0007669"/>
    <property type="project" value="UniProtKB-EC"/>
</dbReference>
<name>A0A4Q7KEA2_9PSEU</name>
<dbReference type="GO" id="GO:0003676">
    <property type="term" value="F:nucleic acid binding"/>
    <property type="evidence" value="ECO:0007669"/>
    <property type="project" value="InterPro"/>
</dbReference>
<feature type="region of interest" description="Disordered" evidence="6">
    <location>
        <begin position="1299"/>
        <end position="1327"/>
    </location>
</feature>
<dbReference type="Pfam" id="PF20466">
    <property type="entry name" value="MmeI_TRD"/>
    <property type="match status" value="1"/>
</dbReference>
<dbReference type="Proteomes" id="UP000294257">
    <property type="component" value="Unassembled WGS sequence"/>
</dbReference>
<sequence>MAPRTAQRSRPPTVAEQHAEWLGLLRPEGPFLALPILTDAFPQGLDTVPDETRSRVRQAWTEVSADPGPLGPAWQDLILSEVLRFPPSALRTGASLAAEFPGLRPDAVVDGPSDAPQPTRLHVYQREADDPLIAAVDGQPALAEQVAQMCRDTRVPLALLTNGRLWVLVHARPGEATSVASFDADLWSEEPVLLRVFASLCCAPRVLRPDGNLAELFARSAEEHAHVTTTLGGQVREAVELFVAELARLDREAGGALLADVSERDIYRAALTSLMRLVFLLFADEQRLLPITDPVYANGYAVSTLYEQLEAERGLYGDEVGDRRAAAWPRLLALFGAIHAGCEHPDLRIPAHGGSLFDPASYPWLADAAITDRVVRAVLHALLVLRHKGKAAERLSYARLGVEQIGHVYEGLLEYSCLKVDEPFVGLRVKTKPELPLTELETIAGQGEPAVIEWLTTTWKATENQARKWLAATPDLKQRGDLHAACDNDDALTERVLPFWGLLRDDLRGAPTVFPARSVLFTQVGDRRATGTHYTPRELAEEIVRHTLAPLCFAPGPAQGAEPTNWRAKKADELLELKVVDPAMGSGAFLVAACRYLADRVVEAWDRDGVPSDVSALVGAGDDREGLLLAARRLVAARCIYGVDRDDMAVELAKLSMWLVTLAKDKPFGFLDHALRCGDSLIGLLSSDQLAAFHLDPKMGLAGGSNLFRNLHDKIEMIMSDVTDMRLQIESSVVQDARQAEEKSDLLDTAEFMTAKLRLTADAIVGAALSTVVRHLADEESVDFDTRLDGIADQINDYLRAEDNALEPQLRDEITAWLQGTRPTAIRPLHWPLEFPEVMNRGGFDAVVGNPPFIGGTLISGAVGKDVSSYLSSTILAGETAGGRGDLCAYFLRRNIDIAAGGRIGIIAKKTITEGDTREIGLERTSTAGWCPYRAVSSQRWTGTANIYVSLVWVSRRIGESEKLVLDGSPVRGISPSLEVESSTSIRKPHRLDENSDLSFEGCKPLGMGFILESSLAQELLRKDRRNRDVIFPYLTGEDLNSRPDCSATRWIINFHDWSIDQSRGYPEVLSIVEKLVKPEREEKNPLTYVGLMDRWWQYWRVRGEMLAAISGLDQVIVASLVTKYFTPEIVTRDQVLSNKLVVFSMSTGSELCLLSSGVNQLWAHAYSSSLGVTLNYSPSDAFETFAQPLELTGRMDRVGEKLHEFRRGVMLGRQLGLTKLYNLVHDPAVTDDDIVRLREIHVEVDLATAEAYGWDDLDLGHGFHETRQGRRFTVSPEARDELLDRLLELNHERYAEEVAKGLHTKKKSPAKRSRKAAPPSDEGMLF</sequence>
<comment type="catalytic activity">
    <reaction evidence="5">
        <text>a 2'-deoxyadenosine in DNA + S-adenosyl-L-methionine = an N(6)-methyl-2'-deoxyadenosine in DNA + S-adenosyl-L-homocysteine + H(+)</text>
        <dbReference type="Rhea" id="RHEA:15197"/>
        <dbReference type="Rhea" id="RHEA-COMP:12418"/>
        <dbReference type="Rhea" id="RHEA-COMP:12419"/>
        <dbReference type="ChEBI" id="CHEBI:15378"/>
        <dbReference type="ChEBI" id="CHEBI:57856"/>
        <dbReference type="ChEBI" id="CHEBI:59789"/>
        <dbReference type="ChEBI" id="CHEBI:90615"/>
        <dbReference type="ChEBI" id="CHEBI:90616"/>
        <dbReference type="EC" id="2.1.1.72"/>
    </reaction>
</comment>
<evidence type="ECO:0000313" key="10">
    <source>
        <dbReference type="Proteomes" id="UP000294257"/>
    </source>
</evidence>
<dbReference type="InterPro" id="IPR029063">
    <property type="entry name" value="SAM-dependent_MTases_sf"/>
</dbReference>
<dbReference type="InterPro" id="IPR046820">
    <property type="entry name" value="MmeI_TRD"/>
</dbReference>
<protein>
    <recommendedName>
        <fullName evidence="1">site-specific DNA-methyltransferase (adenine-specific)</fullName>
        <ecNumber evidence="1">2.1.1.72</ecNumber>
    </recommendedName>
</protein>
<dbReference type="Pfam" id="PF07669">
    <property type="entry name" value="Eco57I"/>
    <property type="match status" value="1"/>
</dbReference>
<keyword evidence="4" id="KW-0949">S-adenosyl-L-methionine</keyword>
<dbReference type="PROSITE" id="PS00092">
    <property type="entry name" value="N6_MTASE"/>
    <property type="match status" value="1"/>
</dbReference>
<proteinExistence type="predicted"/>
<dbReference type="PANTHER" id="PTHR33841:SF1">
    <property type="entry name" value="DNA METHYLTRANSFERASE A"/>
    <property type="match status" value="1"/>
</dbReference>
<organism evidence="9 10">
    <name type="scientific">Herbihabitans rhizosphaerae</name>
    <dbReference type="NCBI Taxonomy" id="1872711"/>
    <lineage>
        <taxon>Bacteria</taxon>
        <taxon>Bacillati</taxon>
        <taxon>Actinomycetota</taxon>
        <taxon>Actinomycetes</taxon>
        <taxon>Pseudonocardiales</taxon>
        <taxon>Pseudonocardiaceae</taxon>
        <taxon>Herbihabitans</taxon>
    </lineage>
</organism>
<dbReference type="OrthoDB" id="4280289at2"/>
<dbReference type="InterPro" id="IPR002052">
    <property type="entry name" value="DNA_methylase_N6_adenine_CS"/>
</dbReference>
<dbReference type="GO" id="GO:0032259">
    <property type="term" value="P:methylation"/>
    <property type="evidence" value="ECO:0007669"/>
    <property type="project" value="UniProtKB-KW"/>
</dbReference>
<dbReference type="GO" id="GO:0006304">
    <property type="term" value="P:DNA modification"/>
    <property type="evidence" value="ECO:0007669"/>
    <property type="project" value="InterPro"/>
</dbReference>
<feature type="domain" description="MmeI-like target recognition" evidence="8">
    <location>
        <begin position="1008"/>
        <end position="1189"/>
    </location>
</feature>
<dbReference type="EC" id="2.1.1.72" evidence="1"/>
<evidence type="ECO:0000256" key="6">
    <source>
        <dbReference type="SAM" id="MobiDB-lite"/>
    </source>
</evidence>
<dbReference type="EMBL" id="SGWQ01000013">
    <property type="protein sequence ID" value="RZS32203.1"/>
    <property type="molecule type" value="Genomic_DNA"/>
</dbReference>
<keyword evidence="2" id="KW-0489">Methyltransferase</keyword>
<evidence type="ECO:0000259" key="7">
    <source>
        <dbReference type="Pfam" id="PF07669"/>
    </source>
</evidence>
<evidence type="ECO:0000256" key="3">
    <source>
        <dbReference type="ARBA" id="ARBA00022679"/>
    </source>
</evidence>
<feature type="compositionally biased region" description="Basic residues" evidence="6">
    <location>
        <begin position="1303"/>
        <end position="1316"/>
    </location>
</feature>
<keyword evidence="10" id="KW-1185">Reference proteome</keyword>
<evidence type="ECO:0000259" key="8">
    <source>
        <dbReference type="Pfam" id="PF20466"/>
    </source>
</evidence>
<reference evidence="9 10" key="1">
    <citation type="submission" date="2019-02" db="EMBL/GenBank/DDBJ databases">
        <title>Genomic Encyclopedia of Type Strains, Phase IV (KMG-IV): sequencing the most valuable type-strain genomes for metagenomic binning, comparative biology and taxonomic classification.</title>
        <authorList>
            <person name="Goeker M."/>
        </authorList>
    </citation>
    <scope>NUCLEOTIDE SEQUENCE [LARGE SCALE GENOMIC DNA]</scope>
    <source>
        <strain evidence="9 10">DSM 101727</strain>
    </source>
</reference>
<accession>A0A4Q7KEA2</accession>
<dbReference type="Gene3D" id="3.40.50.150">
    <property type="entry name" value="Vaccinia Virus protein VP39"/>
    <property type="match status" value="1"/>
</dbReference>
<evidence type="ECO:0000256" key="5">
    <source>
        <dbReference type="ARBA" id="ARBA00047942"/>
    </source>
</evidence>
<evidence type="ECO:0000256" key="2">
    <source>
        <dbReference type="ARBA" id="ARBA00022603"/>
    </source>
</evidence>
<keyword evidence="3" id="KW-0808">Transferase</keyword>
<evidence type="ECO:0000256" key="4">
    <source>
        <dbReference type="ARBA" id="ARBA00022691"/>
    </source>
</evidence>
<dbReference type="InterPro" id="IPR011639">
    <property type="entry name" value="MethylTrfase_TaqI-like_dom"/>
</dbReference>
<evidence type="ECO:0000256" key="1">
    <source>
        <dbReference type="ARBA" id="ARBA00011900"/>
    </source>
</evidence>
<dbReference type="SUPFAM" id="SSF53335">
    <property type="entry name" value="S-adenosyl-L-methionine-dependent methyltransferases"/>
    <property type="match status" value="1"/>
</dbReference>
<feature type="domain" description="Type II methyltransferase M.TaqI-like" evidence="7">
    <location>
        <begin position="639"/>
        <end position="914"/>
    </location>
</feature>
<dbReference type="PANTHER" id="PTHR33841">
    <property type="entry name" value="DNA METHYLTRANSFERASE YEEA-RELATED"/>
    <property type="match status" value="1"/>
</dbReference>
<dbReference type="PRINTS" id="PR00507">
    <property type="entry name" value="N12N6MTFRASE"/>
</dbReference>